<keyword evidence="12 19" id="KW-0675">Receptor</keyword>
<dbReference type="Gene3D" id="2.40.170.20">
    <property type="entry name" value="TonB-dependent receptor, beta-barrel domain"/>
    <property type="match status" value="1"/>
</dbReference>
<dbReference type="GO" id="GO:0009279">
    <property type="term" value="C:cell outer membrane"/>
    <property type="evidence" value="ECO:0007669"/>
    <property type="project" value="UniProtKB-SubCell"/>
</dbReference>
<evidence type="ECO:0000256" key="1">
    <source>
        <dbReference type="ARBA" id="ARBA00004571"/>
    </source>
</evidence>
<dbReference type="EMBL" id="SNZP01000001">
    <property type="protein sequence ID" value="TDR82848.1"/>
    <property type="molecule type" value="Genomic_DNA"/>
</dbReference>
<evidence type="ECO:0000256" key="13">
    <source>
        <dbReference type="ARBA" id="ARBA00023237"/>
    </source>
</evidence>
<accession>A0A4R7BD10</accession>
<dbReference type="InterPro" id="IPR012910">
    <property type="entry name" value="Plug_dom"/>
</dbReference>
<organism evidence="19 20">
    <name type="scientific">Paludibacterium purpuratum</name>
    <dbReference type="NCBI Taxonomy" id="1144873"/>
    <lineage>
        <taxon>Bacteria</taxon>
        <taxon>Pseudomonadati</taxon>
        <taxon>Pseudomonadota</taxon>
        <taxon>Betaproteobacteria</taxon>
        <taxon>Neisseriales</taxon>
        <taxon>Chromobacteriaceae</taxon>
        <taxon>Paludibacterium</taxon>
    </lineage>
</organism>
<feature type="domain" description="TonB-dependent receptor plug" evidence="18">
    <location>
        <begin position="72"/>
        <end position="178"/>
    </location>
</feature>
<evidence type="ECO:0000256" key="8">
    <source>
        <dbReference type="ARBA" id="ARBA00023004"/>
    </source>
</evidence>
<dbReference type="OrthoDB" id="127311at2"/>
<evidence type="ECO:0000259" key="17">
    <source>
        <dbReference type="Pfam" id="PF00593"/>
    </source>
</evidence>
<dbReference type="FunFam" id="2.170.130.10:FF:000001">
    <property type="entry name" value="Catecholate siderophore TonB-dependent receptor"/>
    <property type="match status" value="1"/>
</dbReference>
<keyword evidence="7 16" id="KW-0732">Signal</keyword>
<comment type="caution">
    <text evidence="19">The sequence shown here is derived from an EMBL/GenBank/DDBJ whole genome shotgun (WGS) entry which is preliminary data.</text>
</comment>
<evidence type="ECO:0000313" key="20">
    <source>
        <dbReference type="Proteomes" id="UP000295611"/>
    </source>
</evidence>
<keyword evidence="13 14" id="KW-0998">Cell outer membrane</keyword>
<feature type="domain" description="TonB-dependent receptor-like beta-barrel" evidence="17">
    <location>
        <begin position="270"/>
        <end position="686"/>
    </location>
</feature>
<dbReference type="InterPro" id="IPR036942">
    <property type="entry name" value="Beta-barrel_TonB_sf"/>
</dbReference>
<evidence type="ECO:0000256" key="16">
    <source>
        <dbReference type="SAM" id="SignalP"/>
    </source>
</evidence>
<dbReference type="Pfam" id="PF00593">
    <property type="entry name" value="TonB_dep_Rec_b-barrel"/>
    <property type="match status" value="1"/>
</dbReference>
<evidence type="ECO:0000313" key="19">
    <source>
        <dbReference type="EMBL" id="TDR82848.1"/>
    </source>
</evidence>
<dbReference type="PROSITE" id="PS52016">
    <property type="entry name" value="TONB_DEPENDENT_REC_3"/>
    <property type="match status" value="1"/>
</dbReference>
<keyword evidence="9" id="KW-0406">Ion transport</keyword>
<evidence type="ECO:0000259" key="18">
    <source>
        <dbReference type="Pfam" id="PF07715"/>
    </source>
</evidence>
<comment type="subcellular location">
    <subcellularLocation>
        <location evidence="1 14">Cell outer membrane</location>
        <topology evidence="1 14">Multi-pass membrane protein</topology>
    </subcellularLocation>
</comment>
<evidence type="ECO:0000256" key="14">
    <source>
        <dbReference type="PROSITE-ProRule" id="PRU01360"/>
    </source>
</evidence>
<comment type="similarity">
    <text evidence="2 14 15">Belongs to the TonB-dependent receptor family.</text>
</comment>
<evidence type="ECO:0000256" key="4">
    <source>
        <dbReference type="ARBA" id="ARBA00022452"/>
    </source>
</evidence>
<proteinExistence type="inferred from homology"/>
<keyword evidence="11 14" id="KW-0472">Membrane</keyword>
<keyword evidence="4 14" id="KW-1134">Transmembrane beta strand</keyword>
<protein>
    <submittedName>
        <fullName evidence="19">Iron complex outermembrane receptor protein</fullName>
    </submittedName>
</protein>
<dbReference type="GO" id="GO:0015891">
    <property type="term" value="P:siderophore transport"/>
    <property type="evidence" value="ECO:0007669"/>
    <property type="project" value="InterPro"/>
</dbReference>
<dbReference type="SUPFAM" id="SSF56935">
    <property type="entry name" value="Porins"/>
    <property type="match status" value="1"/>
</dbReference>
<reference evidence="19 20" key="1">
    <citation type="submission" date="2019-03" db="EMBL/GenBank/DDBJ databases">
        <title>Genomic Encyclopedia of Type Strains, Phase III (KMG-III): the genomes of soil and plant-associated and newly described type strains.</title>
        <authorList>
            <person name="Whitman W."/>
        </authorList>
    </citation>
    <scope>NUCLEOTIDE SEQUENCE [LARGE SCALE GENOMIC DNA]</scope>
    <source>
        <strain evidence="19 20">CECT 8976</strain>
    </source>
</reference>
<dbReference type="RefSeq" id="WP_133678170.1">
    <property type="nucleotide sequence ID" value="NZ_SNZP01000001.1"/>
</dbReference>
<keyword evidence="10 15" id="KW-0798">TonB box</keyword>
<dbReference type="Gene3D" id="2.170.130.10">
    <property type="entry name" value="TonB-dependent receptor, plug domain"/>
    <property type="match status" value="1"/>
</dbReference>
<keyword evidence="6 14" id="KW-0812">Transmembrane</keyword>
<evidence type="ECO:0000256" key="6">
    <source>
        <dbReference type="ARBA" id="ARBA00022692"/>
    </source>
</evidence>
<dbReference type="PANTHER" id="PTHR32552">
    <property type="entry name" value="FERRICHROME IRON RECEPTOR-RELATED"/>
    <property type="match status" value="1"/>
</dbReference>
<dbReference type="CDD" id="cd01347">
    <property type="entry name" value="ligand_gated_channel"/>
    <property type="match status" value="1"/>
</dbReference>
<dbReference type="GO" id="GO:0015344">
    <property type="term" value="F:siderophore uptake transmembrane transporter activity"/>
    <property type="evidence" value="ECO:0007669"/>
    <property type="project" value="TreeGrafter"/>
</dbReference>
<dbReference type="Proteomes" id="UP000295611">
    <property type="component" value="Unassembled WGS sequence"/>
</dbReference>
<dbReference type="InterPro" id="IPR000531">
    <property type="entry name" value="Beta-barrel_TonB"/>
</dbReference>
<evidence type="ECO:0000256" key="7">
    <source>
        <dbReference type="ARBA" id="ARBA00022729"/>
    </source>
</evidence>
<dbReference type="AlphaFoldDB" id="A0A4R7BD10"/>
<dbReference type="Pfam" id="PF07715">
    <property type="entry name" value="Plug"/>
    <property type="match status" value="1"/>
</dbReference>
<keyword evidence="5" id="KW-0410">Iron transport</keyword>
<evidence type="ECO:0000256" key="5">
    <source>
        <dbReference type="ARBA" id="ARBA00022496"/>
    </source>
</evidence>
<dbReference type="InterPro" id="IPR037066">
    <property type="entry name" value="Plug_dom_sf"/>
</dbReference>
<dbReference type="NCBIfam" id="TIGR01783">
    <property type="entry name" value="TonB-siderophor"/>
    <property type="match status" value="1"/>
</dbReference>
<evidence type="ECO:0000256" key="3">
    <source>
        <dbReference type="ARBA" id="ARBA00022448"/>
    </source>
</evidence>
<keyword evidence="20" id="KW-1185">Reference proteome</keyword>
<evidence type="ECO:0000256" key="10">
    <source>
        <dbReference type="ARBA" id="ARBA00023077"/>
    </source>
</evidence>
<gene>
    <name evidence="19" type="ORF">DFP86_101238</name>
</gene>
<evidence type="ECO:0000256" key="2">
    <source>
        <dbReference type="ARBA" id="ARBA00009810"/>
    </source>
</evidence>
<feature type="chain" id="PRO_5020355573" evidence="16">
    <location>
        <begin position="34"/>
        <end position="719"/>
    </location>
</feature>
<dbReference type="InterPro" id="IPR010105">
    <property type="entry name" value="TonB_sidphr_rcpt"/>
</dbReference>
<dbReference type="InterPro" id="IPR039426">
    <property type="entry name" value="TonB-dep_rcpt-like"/>
</dbReference>
<dbReference type="PANTHER" id="PTHR32552:SF68">
    <property type="entry name" value="FERRICHROME OUTER MEMBRANE TRANSPORTER_PHAGE RECEPTOR"/>
    <property type="match status" value="1"/>
</dbReference>
<evidence type="ECO:0000256" key="15">
    <source>
        <dbReference type="RuleBase" id="RU003357"/>
    </source>
</evidence>
<sequence length="719" mass="78943">MSSNTRAMDNKKHKPLALMLCFAAVGVHRAAMAEDATLPTVTVNAASAGAQAPTAGYTARSSAAASKTDTPLNELDQSVSVVTRQQIETQNPGTLSEALRYTPGVYGNLIGANTRYDYVVLRGFGSGSPASNEWLDGLRLLGDASGNNKPQIDPFFIERIDVVRGPASVLYGQSSPGGLVALTAKRPLSEPLHQLELSEGNRQQRALGLDMTGPLAGRPDLDYRLVIKAQSANQQQSLSQSERYAVAPSLMWRIDSRNRLLLQAYLQKEPEIGYNGSVPYQGSAVDHNGWRLPASFDDASPTDGSRREQQFYGYRFEHDFNTDWQFRQNLRYQRSKVRSQQVYQTGWAADNSNLLNRAASMNEEHGEGYVIDNQLQGHFATGALAHTLLVGVDAYRLWNDGYDRTGTVSAIDASAPSYANENIAFGAPVPFSRRNMQTGLYLQDQLAWQQWRLNLGLRHDRAELASANPQTGSNANRRDDKTTRRAGLLYLADNGLSPYFNYSEGFDPNGSGYVDANGNILPAQQSRQKELGIKYQPANSPLQLSAAVYDLLQQNMAYFNPVLNYSQPVGSVRSRGIELEAKTRVGKRLSLMASFSANRMRIEQGAQQGNAPFGTPARMASLWADYAFDNGWTLGGGARYLGPVWLDDGNTLQLPSSTLVDLSLHYDLGRLNSSLRGASARLAAGNLLNRTYVASCYNNATYCYFGAKRNLTATLGYQW</sequence>
<evidence type="ECO:0000256" key="9">
    <source>
        <dbReference type="ARBA" id="ARBA00023065"/>
    </source>
</evidence>
<keyword evidence="8" id="KW-0408">Iron</keyword>
<name>A0A4R7BD10_9NEIS</name>
<dbReference type="GO" id="GO:0038023">
    <property type="term" value="F:signaling receptor activity"/>
    <property type="evidence" value="ECO:0007669"/>
    <property type="project" value="InterPro"/>
</dbReference>
<evidence type="ECO:0000256" key="11">
    <source>
        <dbReference type="ARBA" id="ARBA00023136"/>
    </source>
</evidence>
<evidence type="ECO:0000256" key="12">
    <source>
        <dbReference type="ARBA" id="ARBA00023170"/>
    </source>
</evidence>
<feature type="signal peptide" evidence="16">
    <location>
        <begin position="1"/>
        <end position="33"/>
    </location>
</feature>
<keyword evidence="3 14" id="KW-0813">Transport</keyword>